<organism evidence="2 3">
    <name type="scientific">Thermodesulfitimonas autotrophica</name>
    <dbReference type="NCBI Taxonomy" id="1894989"/>
    <lineage>
        <taxon>Bacteria</taxon>
        <taxon>Bacillati</taxon>
        <taxon>Bacillota</taxon>
        <taxon>Clostridia</taxon>
        <taxon>Thermoanaerobacterales</taxon>
        <taxon>Thermoanaerobacteraceae</taxon>
        <taxon>Thermodesulfitimonas</taxon>
    </lineage>
</organism>
<feature type="transmembrane region" description="Helical" evidence="1">
    <location>
        <begin position="215"/>
        <end position="236"/>
    </location>
</feature>
<feature type="transmembrane region" description="Helical" evidence="1">
    <location>
        <begin position="101"/>
        <end position="123"/>
    </location>
</feature>
<accession>A0A3N5BAC2</accession>
<feature type="transmembrane region" description="Helical" evidence="1">
    <location>
        <begin position="36"/>
        <end position="55"/>
    </location>
</feature>
<keyword evidence="1" id="KW-0961">Cell wall biogenesis/degradation</keyword>
<keyword evidence="1" id="KW-0813">Transport</keyword>
<dbReference type="GO" id="GO:0005886">
    <property type="term" value="C:plasma membrane"/>
    <property type="evidence" value="ECO:0007669"/>
    <property type="project" value="UniProtKB-SubCell"/>
</dbReference>
<evidence type="ECO:0000313" key="3">
    <source>
        <dbReference type="Proteomes" id="UP000282654"/>
    </source>
</evidence>
<keyword evidence="1" id="KW-1133">Transmembrane helix</keyword>
<dbReference type="InterPro" id="IPR021260">
    <property type="entry name" value="Amj"/>
</dbReference>
<keyword evidence="1" id="KW-0133">Cell shape</keyword>
<dbReference type="GO" id="GO:0015648">
    <property type="term" value="F:lipid-linked peptidoglycan transporter activity"/>
    <property type="evidence" value="ECO:0007669"/>
    <property type="project" value="UniProtKB-UniRule"/>
</dbReference>
<dbReference type="HAMAP" id="MF_02077">
    <property type="entry name" value="Amj_flippase"/>
    <property type="match status" value="1"/>
</dbReference>
<dbReference type="Proteomes" id="UP000282654">
    <property type="component" value="Unassembled WGS sequence"/>
</dbReference>
<keyword evidence="1" id="KW-0573">Peptidoglycan synthesis</keyword>
<dbReference type="RefSeq" id="WP_123931029.1">
    <property type="nucleotide sequence ID" value="NZ_RKRE01000003.1"/>
</dbReference>
<evidence type="ECO:0000256" key="1">
    <source>
        <dbReference type="HAMAP-Rule" id="MF_02077"/>
    </source>
</evidence>
<keyword evidence="1" id="KW-1003">Cell membrane</keyword>
<dbReference type="AlphaFoldDB" id="A0A3N5BAC2"/>
<protein>
    <recommendedName>
        <fullName evidence="1">Lipid II flippase Amj</fullName>
    </recommendedName>
</protein>
<keyword evidence="1" id="KW-0472">Membrane</keyword>
<keyword evidence="1" id="KW-0812">Transmembrane</keyword>
<dbReference type="GO" id="GO:0009252">
    <property type="term" value="P:peptidoglycan biosynthetic process"/>
    <property type="evidence" value="ECO:0007669"/>
    <property type="project" value="UniProtKB-UniRule"/>
</dbReference>
<dbReference type="GO" id="GO:0008360">
    <property type="term" value="P:regulation of cell shape"/>
    <property type="evidence" value="ECO:0007669"/>
    <property type="project" value="UniProtKB-KW"/>
</dbReference>
<comment type="caution">
    <text evidence="2">The sequence shown here is derived from an EMBL/GenBank/DDBJ whole genome shotgun (WGS) entry which is preliminary data.</text>
</comment>
<comment type="function">
    <text evidence="1">Involved in peptidoglycan biosynthesis. Transports lipid-linked peptidoglycan precursors from the inner to the outer leaflet of the cytoplasmic membrane.</text>
</comment>
<sequence length="290" mass="31280">MTKHLLLVILLTVLIHLVNTLIYGVRLSGVRTGRLATAYSLFNLIFLISSTANTIQAPLLSSLVEGAINRGLAAVPPGAPAAVLLSSPVYRQELAVLDQNIRLVILAATGGTFLGGLLIPAFVRVFSRTILLFEEVGSVPRLVLFAFSPRRFYRALKNIRPATPETLRQAMRLRATMPKGFLLLNILITGIYTTGVLSALYAGALFPYYRTTATLLSPIVNGIAAVLLATVVDPTAAMLTDQALRGKRSEADIRQMVLFLALTRFAGTILAQALFIPAAELIRFVAALIV</sequence>
<name>A0A3N5BAC2_9THEO</name>
<proteinExistence type="inferred from homology"/>
<comment type="pathway">
    <text evidence="1">Cell wall biogenesis; peptidoglycan biosynthesis.</text>
</comment>
<feature type="transmembrane region" description="Helical" evidence="1">
    <location>
        <begin position="181"/>
        <end position="209"/>
    </location>
</feature>
<gene>
    <name evidence="1" type="primary">amj</name>
    <name evidence="2" type="ORF">EDD75_1730</name>
</gene>
<dbReference type="Pfam" id="PF10997">
    <property type="entry name" value="Amj"/>
    <property type="match status" value="1"/>
</dbReference>
<comment type="subcellular location">
    <subcellularLocation>
        <location evidence="1">Cell membrane</location>
        <topology evidence="1">Multi-pass membrane protein</topology>
    </subcellularLocation>
</comment>
<feature type="transmembrane region" description="Helical" evidence="1">
    <location>
        <begin position="257"/>
        <end position="276"/>
    </location>
</feature>
<evidence type="ECO:0000313" key="2">
    <source>
        <dbReference type="EMBL" id="RPF42625.1"/>
    </source>
</evidence>
<dbReference type="UniPathway" id="UPA00219"/>
<reference evidence="2 3" key="1">
    <citation type="submission" date="2018-11" db="EMBL/GenBank/DDBJ databases">
        <title>Genomic Encyclopedia of Type Strains, Phase IV (KMG-IV): sequencing the most valuable type-strain genomes for metagenomic binning, comparative biology and taxonomic classification.</title>
        <authorList>
            <person name="Goeker M."/>
        </authorList>
    </citation>
    <scope>NUCLEOTIDE SEQUENCE [LARGE SCALE GENOMIC DNA]</scope>
    <source>
        <strain evidence="2 3">DSM 102936</strain>
    </source>
</reference>
<dbReference type="GO" id="GO:0071555">
    <property type="term" value="P:cell wall organization"/>
    <property type="evidence" value="ECO:0007669"/>
    <property type="project" value="UniProtKB-KW"/>
</dbReference>
<comment type="similarity">
    <text evidence="1">Belongs to the Amj family.</text>
</comment>
<dbReference type="OrthoDB" id="7888986at2"/>
<comment type="caution">
    <text evidence="1">Lacks conserved residue(s) required for the propagation of feature annotation.</text>
</comment>
<keyword evidence="3" id="KW-1185">Reference proteome</keyword>
<dbReference type="EMBL" id="RKRE01000003">
    <property type="protein sequence ID" value="RPF42625.1"/>
    <property type="molecule type" value="Genomic_DNA"/>
</dbReference>